<feature type="transmembrane region" description="Helical" evidence="2">
    <location>
        <begin position="40"/>
        <end position="64"/>
    </location>
</feature>
<feature type="transmembrane region" description="Helical" evidence="2">
    <location>
        <begin position="70"/>
        <end position="89"/>
    </location>
</feature>
<dbReference type="RefSeq" id="WP_310245447.1">
    <property type="nucleotide sequence ID" value="NZ_JAVDXX010000001.1"/>
</dbReference>
<evidence type="ECO:0000256" key="1">
    <source>
        <dbReference type="SAM" id="MobiDB-lite"/>
    </source>
</evidence>
<keyword evidence="2" id="KW-0472">Membrane</keyword>
<reference evidence="3" key="1">
    <citation type="submission" date="2023-07" db="EMBL/GenBank/DDBJ databases">
        <title>Sequencing the genomes of 1000 actinobacteria strains.</title>
        <authorList>
            <person name="Klenk H.-P."/>
        </authorList>
    </citation>
    <scope>NUCLEOTIDE SEQUENCE</scope>
    <source>
        <strain evidence="3">DSM 13068</strain>
    </source>
</reference>
<feature type="transmembrane region" description="Helical" evidence="2">
    <location>
        <begin position="96"/>
        <end position="118"/>
    </location>
</feature>
<accession>A0ABU1YX36</accession>
<organism evidence="3 4">
    <name type="scientific">Pseudoglutamicibacter albus</name>
    <dbReference type="NCBI Taxonomy" id="98671"/>
    <lineage>
        <taxon>Bacteria</taxon>
        <taxon>Bacillati</taxon>
        <taxon>Actinomycetota</taxon>
        <taxon>Actinomycetes</taxon>
        <taxon>Micrococcales</taxon>
        <taxon>Micrococcaceae</taxon>
        <taxon>Pseudoglutamicibacter</taxon>
    </lineage>
</organism>
<evidence type="ECO:0000256" key="2">
    <source>
        <dbReference type="SAM" id="Phobius"/>
    </source>
</evidence>
<keyword evidence="4" id="KW-1185">Reference proteome</keyword>
<name>A0ABU1YX36_9MICC</name>
<dbReference type="EMBL" id="JAVDXX010000001">
    <property type="protein sequence ID" value="MDR7292927.1"/>
    <property type="molecule type" value="Genomic_DNA"/>
</dbReference>
<evidence type="ECO:0000313" key="3">
    <source>
        <dbReference type="EMBL" id="MDR7292927.1"/>
    </source>
</evidence>
<comment type="caution">
    <text evidence="3">The sequence shown here is derived from an EMBL/GenBank/DDBJ whole genome shotgun (WGS) entry which is preliminary data.</text>
</comment>
<sequence length="123" mass="13657">MNEKSTPPEPHTTPSQVHEQTISSHVAELVDENRKKRRNVYIGVAGFLIGFVPTVLGMHLPWFIDPGETLLLVPMAPFILGIIGLQTALFTPRKHLGWGIFAGAVIAFMVSIAFWSYLIGIKY</sequence>
<protein>
    <submittedName>
        <fullName evidence="3">Nucleic acid-binding Zn ribbon protein</fullName>
    </submittedName>
</protein>
<gene>
    <name evidence="3" type="ORF">J2S67_000195</name>
</gene>
<evidence type="ECO:0000313" key="4">
    <source>
        <dbReference type="Proteomes" id="UP001180715"/>
    </source>
</evidence>
<keyword evidence="2" id="KW-1133">Transmembrane helix</keyword>
<keyword evidence="2" id="KW-0812">Transmembrane</keyword>
<proteinExistence type="predicted"/>
<dbReference type="Proteomes" id="UP001180715">
    <property type="component" value="Unassembled WGS sequence"/>
</dbReference>
<feature type="region of interest" description="Disordered" evidence="1">
    <location>
        <begin position="1"/>
        <end position="20"/>
    </location>
</feature>